<dbReference type="NCBIfam" id="TIGR01496">
    <property type="entry name" value="DHPS"/>
    <property type="match status" value="1"/>
</dbReference>
<dbReference type="Proteomes" id="UP001240236">
    <property type="component" value="Unassembled WGS sequence"/>
</dbReference>
<dbReference type="GO" id="GO:0046654">
    <property type="term" value="P:tetrahydrofolate biosynthetic process"/>
    <property type="evidence" value="ECO:0007669"/>
    <property type="project" value="TreeGrafter"/>
</dbReference>
<dbReference type="AlphaFoldDB" id="A0AAE4AZ42"/>
<dbReference type="CDD" id="cd00739">
    <property type="entry name" value="DHPS"/>
    <property type="match status" value="1"/>
</dbReference>
<dbReference type="InterPro" id="IPR011005">
    <property type="entry name" value="Dihydropteroate_synth-like_sf"/>
</dbReference>
<evidence type="ECO:0000256" key="1">
    <source>
        <dbReference type="ARBA" id="ARBA00000012"/>
    </source>
</evidence>
<evidence type="ECO:0000256" key="12">
    <source>
        <dbReference type="SAM" id="MobiDB-lite"/>
    </source>
</evidence>
<evidence type="ECO:0000256" key="2">
    <source>
        <dbReference type="ARBA" id="ARBA00001946"/>
    </source>
</evidence>
<evidence type="ECO:0000256" key="3">
    <source>
        <dbReference type="ARBA" id="ARBA00004763"/>
    </source>
</evidence>
<dbReference type="PROSITE" id="PS50972">
    <property type="entry name" value="PTERIN_BINDING"/>
    <property type="match status" value="1"/>
</dbReference>
<dbReference type="GO" id="GO:0005829">
    <property type="term" value="C:cytosol"/>
    <property type="evidence" value="ECO:0007669"/>
    <property type="project" value="TreeGrafter"/>
</dbReference>
<keyword evidence="9" id="KW-0460">Magnesium</keyword>
<feature type="compositionally biased region" description="Low complexity" evidence="12">
    <location>
        <begin position="291"/>
        <end position="306"/>
    </location>
</feature>
<evidence type="ECO:0000256" key="5">
    <source>
        <dbReference type="ARBA" id="ARBA00012458"/>
    </source>
</evidence>
<evidence type="ECO:0000256" key="9">
    <source>
        <dbReference type="ARBA" id="ARBA00022842"/>
    </source>
</evidence>
<evidence type="ECO:0000256" key="4">
    <source>
        <dbReference type="ARBA" id="ARBA00009503"/>
    </source>
</evidence>
<dbReference type="EMBL" id="JAUSUZ010000001">
    <property type="protein sequence ID" value="MDQ0368044.1"/>
    <property type="molecule type" value="Genomic_DNA"/>
</dbReference>
<dbReference type="PANTHER" id="PTHR20941">
    <property type="entry name" value="FOLATE SYNTHESIS PROTEINS"/>
    <property type="match status" value="1"/>
</dbReference>
<keyword evidence="15" id="KW-1185">Reference proteome</keyword>
<keyword evidence="10" id="KW-0289">Folate biosynthesis</keyword>
<evidence type="ECO:0000259" key="13">
    <source>
        <dbReference type="PROSITE" id="PS50972"/>
    </source>
</evidence>
<dbReference type="EC" id="2.5.1.15" evidence="5"/>
<evidence type="ECO:0000256" key="7">
    <source>
        <dbReference type="ARBA" id="ARBA00022679"/>
    </source>
</evidence>
<feature type="domain" description="Pterin-binding" evidence="13">
    <location>
        <begin position="10"/>
        <end position="269"/>
    </location>
</feature>
<keyword evidence="8" id="KW-0479">Metal-binding</keyword>
<keyword evidence="7 14" id="KW-0808">Transferase</keyword>
<evidence type="ECO:0000256" key="11">
    <source>
        <dbReference type="ARBA" id="ARBA00030193"/>
    </source>
</evidence>
<dbReference type="GO" id="GO:0046656">
    <property type="term" value="P:folic acid biosynthetic process"/>
    <property type="evidence" value="ECO:0007669"/>
    <property type="project" value="UniProtKB-KW"/>
</dbReference>
<dbReference type="PROSITE" id="PS00792">
    <property type="entry name" value="DHPS_1"/>
    <property type="match status" value="1"/>
</dbReference>
<dbReference type="InterPro" id="IPR006390">
    <property type="entry name" value="DHP_synth_dom"/>
</dbReference>
<protein>
    <recommendedName>
        <fullName evidence="6">Dihydropteroate synthase</fullName>
        <ecNumber evidence="5">2.5.1.15</ecNumber>
    </recommendedName>
    <alternativeName>
        <fullName evidence="11">Dihydropteroate pyrophosphorylase</fullName>
    </alternativeName>
</protein>
<comment type="catalytic activity">
    <reaction evidence="1">
        <text>(7,8-dihydropterin-6-yl)methyl diphosphate + 4-aminobenzoate = 7,8-dihydropteroate + diphosphate</text>
        <dbReference type="Rhea" id="RHEA:19949"/>
        <dbReference type="ChEBI" id="CHEBI:17836"/>
        <dbReference type="ChEBI" id="CHEBI:17839"/>
        <dbReference type="ChEBI" id="CHEBI:33019"/>
        <dbReference type="ChEBI" id="CHEBI:72950"/>
        <dbReference type="EC" id="2.5.1.15"/>
    </reaction>
</comment>
<dbReference type="GO" id="GO:0004156">
    <property type="term" value="F:dihydropteroate synthase activity"/>
    <property type="evidence" value="ECO:0007669"/>
    <property type="project" value="UniProtKB-EC"/>
</dbReference>
<dbReference type="InterPro" id="IPR000489">
    <property type="entry name" value="Pterin-binding_dom"/>
</dbReference>
<dbReference type="Pfam" id="PF00809">
    <property type="entry name" value="Pterin_bind"/>
    <property type="match status" value="1"/>
</dbReference>
<dbReference type="PANTHER" id="PTHR20941:SF1">
    <property type="entry name" value="FOLIC ACID SYNTHESIS PROTEIN FOL1"/>
    <property type="match status" value="1"/>
</dbReference>
<sequence length="358" mass="35963">MTDLRTLPGPVVMGVLNVTPDSFSDGGRYANRDAAVAHGIAMCADGAALIDVGGESTRPGAGRVDAEEESRRVLPVIRDLAAAGVRVSIDTTRASVAAAAIEAGAVTVNDVSGGLADPQMAKVVAAAGVPWILMHWRGHSQRMQQLAVYDDVVAEVRDELSRRVDEALAAGVAAENVIIDPGLGFAKTAAHNWALTRHLGTLLSLGFPLLFAASRKSYLGSLLAGPDGTPRPAGEQRDAATVATSVLAVAAGAWGVRVHQVRDTADAIAVWQAAGAPRAVWPATGTAIPATDAANRATDAANPATDAADRATDAAGQATDAADQATGAADSVTEAKPAAGAAKPASGTAAGTPGVEGA</sequence>
<evidence type="ECO:0000256" key="8">
    <source>
        <dbReference type="ARBA" id="ARBA00022723"/>
    </source>
</evidence>
<dbReference type="Gene3D" id="3.20.20.20">
    <property type="entry name" value="Dihydropteroate synthase-like"/>
    <property type="match status" value="1"/>
</dbReference>
<reference evidence="14 15" key="1">
    <citation type="submission" date="2023-07" db="EMBL/GenBank/DDBJ databases">
        <title>Sequencing the genomes of 1000 actinobacteria strains.</title>
        <authorList>
            <person name="Klenk H.-P."/>
        </authorList>
    </citation>
    <scope>NUCLEOTIDE SEQUENCE [LARGE SCALE GENOMIC DNA]</scope>
    <source>
        <strain evidence="14 15">DSM 44709</strain>
    </source>
</reference>
<dbReference type="InterPro" id="IPR045031">
    <property type="entry name" value="DHP_synth-like"/>
</dbReference>
<evidence type="ECO:0000313" key="14">
    <source>
        <dbReference type="EMBL" id="MDQ0368044.1"/>
    </source>
</evidence>
<dbReference type="PROSITE" id="PS00793">
    <property type="entry name" value="DHPS_2"/>
    <property type="match status" value="1"/>
</dbReference>
<evidence type="ECO:0000256" key="6">
    <source>
        <dbReference type="ARBA" id="ARBA00016919"/>
    </source>
</evidence>
<organism evidence="14 15">
    <name type="scientific">Catenuloplanes indicus</name>
    <dbReference type="NCBI Taxonomy" id="137267"/>
    <lineage>
        <taxon>Bacteria</taxon>
        <taxon>Bacillati</taxon>
        <taxon>Actinomycetota</taxon>
        <taxon>Actinomycetes</taxon>
        <taxon>Micromonosporales</taxon>
        <taxon>Micromonosporaceae</taxon>
        <taxon>Catenuloplanes</taxon>
    </lineage>
</organism>
<evidence type="ECO:0000313" key="15">
    <source>
        <dbReference type="Proteomes" id="UP001240236"/>
    </source>
</evidence>
<comment type="similarity">
    <text evidence="4">Belongs to the DHPS family.</text>
</comment>
<dbReference type="SUPFAM" id="SSF51717">
    <property type="entry name" value="Dihydropteroate synthetase-like"/>
    <property type="match status" value="1"/>
</dbReference>
<feature type="region of interest" description="Disordered" evidence="12">
    <location>
        <begin position="291"/>
        <end position="358"/>
    </location>
</feature>
<dbReference type="GO" id="GO:0046872">
    <property type="term" value="F:metal ion binding"/>
    <property type="evidence" value="ECO:0007669"/>
    <property type="project" value="UniProtKB-KW"/>
</dbReference>
<comment type="caution">
    <text evidence="14">The sequence shown here is derived from an EMBL/GenBank/DDBJ whole genome shotgun (WGS) entry which is preliminary data.</text>
</comment>
<accession>A0AAE4AZ42</accession>
<comment type="cofactor">
    <cofactor evidence="2">
        <name>Mg(2+)</name>
        <dbReference type="ChEBI" id="CHEBI:18420"/>
    </cofactor>
</comment>
<comment type="pathway">
    <text evidence="3">Cofactor biosynthesis; tetrahydrofolate biosynthesis; 7,8-dihydrofolate from 2-amino-4-hydroxy-6-hydroxymethyl-7,8-dihydropteridine diphosphate and 4-aminobenzoate: step 1/2.</text>
</comment>
<dbReference type="FunFam" id="3.20.20.20:FF:000006">
    <property type="entry name" value="Dihydropteroate synthase"/>
    <property type="match status" value="1"/>
</dbReference>
<proteinExistence type="inferred from homology"/>
<evidence type="ECO:0000256" key="10">
    <source>
        <dbReference type="ARBA" id="ARBA00022909"/>
    </source>
</evidence>
<name>A0AAE4AZ42_9ACTN</name>
<feature type="compositionally biased region" description="Low complexity" evidence="12">
    <location>
        <begin position="313"/>
        <end position="358"/>
    </location>
</feature>
<gene>
    <name evidence="14" type="ORF">J2S42_004713</name>
</gene>